<gene>
    <name evidence="11" type="primary">pyrD</name>
</gene>
<dbReference type="UniPathway" id="UPA00070">
    <property type="reaction ID" value="UER00946"/>
</dbReference>
<reference evidence="13" key="1">
    <citation type="journal article" date="2016" name="Sci. Rep.">
        <title>Triclosan Resistome from Metagenome Reveals Diverse Enoyl Acyl Carrier Protein Reductases and Selective Enrichment of Triclosan Resistance Genes.</title>
        <authorList>
            <person name="Khan R."/>
            <person name="Kong H.G."/>
            <person name="Jung Y.H."/>
            <person name="Choi J."/>
            <person name="Baek K.Y."/>
            <person name="Hwang E.C."/>
            <person name="Lee S.W."/>
        </authorList>
    </citation>
    <scope>NUCLEOTIDE SEQUENCE</scope>
</reference>
<evidence type="ECO:0000256" key="5">
    <source>
        <dbReference type="ARBA" id="ARBA00022630"/>
    </source>
</evidence>
<feature type="binding site" evidence="11">
    <location>
        <position position="276"/>
    </location>
    <ligand>
        <name>FMN</name>
        <dbReference type="ChEBI" id="CHEBI:58210"/>
    </ligand>
</feature>
<accession>A0A1C9U4G2</accession>
<feature type="binding site" evidence="11">
    <location>
        <position position="203"/>
    </location>
    <ligand>
        <name>FMN</name>
        <dbReference type="ChEBI" id="CHEBI:58210"/>
    </ligand>
</feature>
<dbReference type="InterPro" id="IPR050074">
    <property type="entry name" value="DHO_dehydrogenase"/>
</dbReference>
<evidence type="ECO:0000256" key="8">
    <source>
        <dbReference type="ARBA" id="ARBA00023002"/>
    </source>
</evidence>
<feature type="binding site" evidence="11">
    <location>
        <position position="170"/>
    </location>
    <ligand>
        <name>FMN</name>
        <dbReference type="ChEBI" id="CHEBI:58210"/>
    </ligand>
</feature>
<dbReference type="InterPro" id="IPR005720">
    <property type="entry name" value="Dihydroorotate_DH_cat"/>
</dbReference>
<organism evidence="13">
    <name type="scientific">uncultured bacterium pAX1</name>
    <dbReference type="NCBI Taxonomy" id="1781156"/>
    <lineage>
        <taxon>Bacteria</taxon>
        <taxon>environmental samples</taxon>
    </lineage>
</organism>
<feature type="binding site" evidence="11">
    <location>
        <position position="203"/>
    </location>
    <ligand>
        <name>substrate</name>
    </ligand>
</feature>
<dbReference type="EC" id="1.3.5.2" evidence="11"/>
<dbReference type="HAMAP" id="MF_00225">
    <property type="entry name" value="DHO_dh_type2"/>
    <property type="match status" value="1"/>
</dbReference>
<feature type="domain" description="Dihydroorotate dehydrogenase catalytic" evidence="12">
    <location>
        <begin position="57"/>
        <end position="366"/>
    </location>
</feature>
<evidence type="ECO:0000256" key="7">
    <source>
        <dbReference type="ARBA" id="ARBA00022975"/>
    </source>
</evidence>
<dbReference type="AlphaFoldDB" id="A0A1C9U4G2"/>
<dbReference type="GO" id="GO:0005737">
    <property type="term" value="C:cytoplasm"/>
    <property type="evidence" value="ECO:0007669"/>
    <property type="project" value="InterPro"/>
</dbReference>
<comment type="similarity">
    <text evidence="4 11">Belongs to the dihydroorotate dehydrogenase family. Type 2 subfamily.</text>
</comment>
<dbReference type="GO" id="GO:0005886">
    <property type="term" value="C:plasma membrane"/>
    <property type="evidence" value="ECO:0007669"/>
    <property type="project" value="UniProtKB-SubCell"/>
</dbReference>
<keyword evidence="7 11" id="KW-0665">Pyrimidine biosynthesis</keyword>
<feature type="binding site" evidence="11">
    <location>
        <position position="95"/>
    </location>
    <ligand>
        <name>FMN</name>
        <dbReference type="ChEBI" id="CHEBI:58210"/>
    </ligand>
</feature>
<dbReference type="PROSITE" id="PS00911">
    <property type="entry name" value="DHODEHASE_1"/>
    <property type="match status" value="1"/>
</dbReference>
<keyword evidence="6 11" id="KW-0288">FMN</keyword>
<evidence type="ECO:0000256" key="6">
    <source>
        <dbReference type="ARBA" id="ARBA00022643"/>
    </source>
</evidence>
<feature type="binding site" evidence="11">
    <location>
        <position position="208"/>
    </location>
    <ligand>
        <name>substrate</name>
    </ligand>
</feature>
<evidence type="ECO:0000256" key="9">
    <source>
        <dbReference type="ARBA" id="ARBA00023136"/>
    </source>
</evidence>
<evidence type="ECO:0000256" key="1">
    <source>
        <dbReference type="ARBA" id="ARBA00003125"/>
    </source>
</evidence>
<feature type="binding site" evidence="11">
    <location>
        <position position="327"/>
    </location>
    <ligand>
        <name>FMN</name>
        <dbReference type="ChEBI" id="CHEBI:58210"/>
    </ligand>
</feature>
<dbReference type="InterPro" id="IPR005719">
    <property type="entry name" value="Dihydroorotate_DH_2"/>
</dbReference>
<dbReference type="PANTHER" id="PTHR48109">
    <property type="entry name" value="DIHYDROOROTATE DEHYDROGENASE (QUINONE), MITOCHONDRIAL-RELATED"/>
    <property type="match status" value="1"/>
</dbReference>
<dbReference type="NCBIfam" id="TIGR01036">
    <property type="entry name" value="pyrD_sub2"/>
    <property type="match status" value="1"/>
</dbReference>
<dbReference type="SUPFAM" id="SSF51395">
    <property type="entry name" value="FMN-linked oxidoreductases"/>
    <property type="match status" value="1"/>
</dbReference>
<dbReference type="GO" id="GO:0006207">
    <property type="term" value="P:'de novo' pyrimidine nucleobase biosynthetic process"/>
    <property type="evidence" value="ECO:0007669"/>
    <property type="project" value="UniProtKB-UniRule"/>
</dbReference>
<comment type="cofactor">
    <cofactor evidence="11">
        <name>FMN</name>
        <dbReference type="ChEBI" id="CHEBI:58210"/>
    </cofactor>
    <text evidence="11">Binds 1 FMN per subunit.</text>
</comment>
<dbReference type="NCBIfam" id="NF003652">
    <property type="entry name" value="PRK05286.2-5"/>
    <property type="match status" value="1"/>
</dbReference>
<feature type="binding site" evidence="11">
    <location>
        <begin position="277"/>
        <end position="278"/>
    </location>
    <ligand>
        <name>substrate</name>
    </ligand>
</feature>
<dbReference type="InterPro" id="IPR013785">
    <property type="entry name" value="Aldolase_TIM"/>
</dbReference>
<evidence type="ECO:0000313" key="13">
    <source>
        <dbReference type="EMBL" id="AOR51032.1"/>
    </source>
</evidence>
<feature type="binding site" evidence="11">
    <location>
        <position position="75"/>
    </location>
    <ligand>
        <name>substrate</name>
    </ligand>
</feature>
<evidence type="ECO:0000256" key="11">
    <source>
        <dbReference type="HAMAP-Rule" id="MF_00225"/>
    </source>
</evidence>
<feature type="binding site" evidence="11">
    <location>
        <begin position="71"/>
        <end position="75"/>
    </location>
    <ligand>
        <name>FMN</name>
        <dbReference type="ChEBI" id="CHEBI:58210"/>
    </ligand>
</feature>
<sequence>MFAKKELMYNLIRPYLFRLDPEIAHERTLKALRLAGNFALSRWAMQLLFAAPSKPVDAFGLRFKNPIGIAAGYDKDGVAIRGLSALGFGHVEIGTVTSLPQPGNPSPRIFRLVEDEAVINRMGFPSRGSEFMQVELDPSYKANFVERILGFGRSRTHFKRLSTSAMLGINLGKNKNTPNEEAVLDYLSLVQNFGRYADYLAINVSSPNTEGLRDLQSRTALETLLTTLHQQRLIEQKTYNKRIPILVKLSPDMSESELDDAIEAVLRSRMDGIIMTNTTLGREGLSSSQKVESGGLSGSPLRARSEAVLSQTVKKVNGAVPIVSVGGIMNPDDAKKRLDMGATLIQIYTGLIYRGPGLVREILQNI</sequence>
<protein>
    <recommendedName>
        <fullName evidence="11">Dihydroorotate dehydrogenase (quinone)</fullName>
        <ecNumber evidence="11">1.3.5.2</ecNumber>
    </recommendedName>
    <alternativeName>
        <fullName evidence="11">DHOdehase</fullName>
        <shortName evidence="11">DHOD</shortName>
        <shortName evidence="11">DHODase</shortName>
    </alternativeName>
    <alternativeName>
        <fullName evidence="11">Dihydroorotate oxidase</fullName>
    </alternativeName>
</protein>
<dbReference type="InterPro" id="IPR001295">
    <property type="entry name" value="Dihydroorotate_DH_CS"/>
</dbReference>
<keyword evidence="9 11" id="KW-0472">Membrane</keyword>
<dbReference type="GO" id="GO:0044205">
    <property type="term" value="P:'de novo' UMP biosynthetic process"/>
    <property type="evidence" value="ECO:0007669"/>
    <property type="project" value="UniProtKB-UniRule"/>
</dbReference>
<evidence type="ECO:0000256" key="3">
    <source>
        <dbReference type="ARBA" id="ARBA00005161"/>
    </source>
</evidence>
<keyword evidence="5 11" id="KW-0285">Flavoprotein</keyword>
<dbReference type="GO" id="GO:0106430">
    <property type="term" value="F:dihydroorotate dehydrogenase (quinone) activity"/>
    <property type="evidence" value="ECO:0007669"/>
    <property type="project" value="UniProtKB-EC"/>
</dbReference>
<feature type="binding site" evidence="11">
    <location>
        <begin position="120"/>
        <end position="124"/>
    </location>
    <ligand>
        <name>substrate</name>
    </ligand>
</feature>
<comment type="function">
    <text evidence="1 11">Catalyzes the conversion of dihydroorotate to orotate with quinone as electron acceptor.</text>
</comment>
<dbReference type="PANTHER" id="PTHR48109:SF4">
    <property type="entry name" value="DIHYDROOROTATE DEHYDROGENASE (QUINONE), MITOCHONDRIAL"/>
    <property type="match status" value="1"/>
</dbReference>
<dbReference type="Pfam" id="PF01180">
    <property type="entry name" value="DHO_dh"/>
    <property type="match status" value="1"/>
</dbReference>
<feature type="active site" description="Nucleophile" evidence="11">
    <location>
        <position position="206"/>
    </location>
</feature>
<dbReference type="PROSITE" id="PS00912">
    <property type="entry name" value="DHODEHASE_2"/>
    <property type="match status" value="1"/>
</dbReference>
<evidence type="ECO:0000256" key="2">
    <source>
        <dbReference type="ARBA" id="ARBA00004370"/>
    </source>
</evidence>
<evidence type="ECO:0000256" key="4">
    <source>
        <dbReference type="ARBA" id="ARBA00005359"/>
    </source>
</evidence>
<name>A0A1C9U4G2_9BACT</name>
<feature type="binding site" evidence="11">
    <location>
        <begin position="348"/>
        <end position="349"/>
    </location>
    <ligand>
        <name>FMN</name>
        <dbReference type="ChEBI" id="CHEBI:58210"/>
    </ligand>
</feature>
<feature type="binding site" evidence="11">
    <location>
        <position position="298"/>
    </location>
    <ligand>
        <name>FMN</name>
        <dbReference type="ChEBI" id="CHEBI:58210"/>
    </ligand>
</feature>
<keyword evidence="8 11" id="KW-0560">Oxidoreductase</keyword>
<feature type="binding site" evidence="11">
    <location>
        <position position="248"/>
    </location>
    <ligand>
        <name>FMN</name>
        <dbReference type="ChEBI" id="CHEBI:58210"/>
    </ligand>
</feature>
<comment type="catalytic activity">
    <reaction evidence="10 11">
        <text>(S)-dihydroorotate + a quinone = orotate + a quinol</text>
        <dbReference type="Rhea" id="RHEA:30187"/>
        <dbReference type="ChEBI" id="CHEBI:24646"/>
        <dbReference type="ChEBI" id="CHEBI:30839"/>
        <dbReference type="ChEBI" id="CHEBI:30864"/>
        <dbReference type="ChEBI" id="CHEBI:132124"/>
        <dbReference type="EC" id="1.3.5.2"/>
    </reaction>
</comment>
<evidence type="ECO:0000256" key="10">
    <source>
        <dbReference type="ARBA" id="ARBA00048639"/>
    </source>
</evidence>
<proteinExistence type="inferred from homology"/>
<keyword evidence="11" id="KW-1003">Cell membrane</keyword>
<dbReference type="CDD" id="cd04738">
    <property type="entry name" value="DHOD_2_like"/>
    <property type="match status" value="1"/>
</dbReference>
<dbReference type="EMBL" id="KT982357">
    <property type="protein sequence ID" value="AOR51032.1"/>
    <property type="molecule type" value="Genomic_DNA"/>
</dbReference>
<dbReference type="Gene3D" id="3.20.20.70">
    <property type="entry name" value="Aldolase class I"/>
    <property type="match status" value="1"/>
</dbReference>
<evidence type="ECO:0000259" key="12">
    <source>
        <dbReference type="Pfam" id="PF01180"/>
    </source>
</evidence>
<comment type="subcellular location">
    <subcellularLocation>
        <location evidence="11">Cell membrane</location>
        <topology evidence="11">Peripheral membrane protein</topology>
    </subcellularLocation>
    <subcellularLocation>
        <location evidence="2">Membrane</location>
    </subcellularLocation>
</comment>
<comment type="pathway">
    <text evidence="3 11">Pyrimidine metabolism; UMP biosynthesis via de novo pathway; orotate from (S)-dihydroorotate (quinone route): step 1/1.</text>
</comment>
<comment type="subunit">
    <text evidence="11">Monomer.</text>
</comment>